<dbReference type="Proteomes" id="UP000323454">
    <property type="component" value="Unassembled WGS sequence"/>
</dbReference>
<dbReference type="EMBL" id="VUOB01000005">
    <property type="protein sequence ID" value="KAA2265820.1"/>
    <property type="molecule type" value="Genomic_DNA"/>
</dbReference>
<sequence>MNGVFTLWSAPKRERSPEFSPLDLLLLTLSVREWQRWNGRAILYCDRWYADCLDRIGLLGLWDEVDSTTIEDASALDVDATTFWTAGRLLALADAAVPFVSLDCDLITWRGLAEDCLPGEIMVTHWESTEQSPWYPSPGELHRPVAYRFDARRDWSLRAANVSLAYFGSDAVRQAYVEEALRFMVGNPGRPRPELGVAPELLFAEQRLLPLIAGEHGVPVRALVNATWAPGQDRFIRHDQAPVWEPLRVTGQHAGITHAWFYKARLQQHDPRRLRLRGELARRLQANYPDVADILARQPVS</sequence>
<keyword evidence="2" id="KW-1185">Reference proteome</keyword>
<name>A0A5B2XS81_9PSEU</name>
<accession>A0A5B2XS81</accession>
<gene>
    <name evidence="1" type="ORF">F0L68_04490</name>
</gene>
<evidence type="ECO:0008006" key="3">
    <source>
        <dbReference type="Google" id="ProtNLM"/>
    </source>
</evidence>
<reference evidence="1 2" key="1">
    <citation type="submission" date="2019-09" db="EMBL/GenBank/DDBJ databases">
        <title>Goodfellowia gen. nov., a new genus of the Pseudonocardineae related to Actinoalloteichus, containing Goodfellowia coeruleoviolacea gen. nov., comb. nov. gen. nov., comb. nov.</title>
        <authorList>
            <person name="Labeda D."/>
        </authorList>
    </citation>
    <scope>NUCLEOTIDE SEQUENCE [LARGE SCALE GENOMIC DNA]</scope>
    <source>
        <strain evidence="1 2">AN110305</strain>
    </source>
</reference>
<proteinExistence type="predicted"/>
<protein>
    <recommendedName>
        <fullName evidence="3">Glycosyl transferase</fullName>
    </recommendedName>
</protein>
<reference evidence="1 2" key="2">
    <citation type="submission" date="2019-09" db="EMBL/GenBank/DDBJ databases">
        <authorList>
            <person name="Jin C."/>
        </authorList>
    </citation>
    <scope>NUCLEOTIDE SEQUENCE [LARGE SCALE GENOMIC DNA]</scope>
    <source>
        <strain evidence="1 2">AN110305</strain>
    </source>
</reference>
<evidence type="ECO:0000313" key="1">
    <source>
        <dbReference type="EMBL" id="KAA2265820.1"/>
    </source>
</evidence>
<dbReference type="RefSeq" id="WP_149848105.1">
    <property type="nucleotide sequence ID" value="NZ_VUOB01000005.1"/>
</dbReference>
<dbReference type="AlphaFoldDB" id="A0A5B2XS81"/>
<comment type="caution">
    <text evidence="1">The sequence shown here is derived from an EMBL/GenBank/DDBJ whole genome shotgun (WGS) entry which is preliminary data.</text>
</comment>
<evidence type="ECO:0000313" key="2">
    <source>
        <dbReference type="Proteomes" id="UP000323454"/>
    </source>
</evidence>
<organism evidence="1 2">
    <name type="scientific">Solihabitans fulvus</name>
    <dbReference type="NCBI Taxonomy" id="1892852"/>
    <lineage>
        <taxon>Bacteria</taxon>
        <taxon>Bacillati</taxon>
        <taxon>Actinomycetota</taxon>
        <taxon>Actinomycetes</taxon>
        <taxon>Pseudonocardiales</taxon>
        <taxon>Pseudonocardiaceae</taxon>
        <taxon>Solihabitans</taxon>
    </lineage>
</organism>
<dbReference type="OrthoDB" id="1017186at2"/>